<keyword evidence="6" id="KW-0675">Receptor</keyword>
<feature type="chain" id="PRO_5025330548" evidence="9">
    <location>
        <begin position="27"/>
        <end position="469"/>
    </location>
</feature>
<organism evidence="11 12">
    <name type="scientific">Sphaeramia orbicularis</name>
    <name type="common">orbiculate cardinalfish</name>
    <dbReference type="NCBI Taxonomy" id="375764"/>
    <lineage>
        <taxon>Eukaryota</taxon>
        <taxon>Metazoa</taxon>
        <taxon>Chordata</taxon>
        <taxon>Craniata</taxon>
        <taxon>Vertebrata</taxon>
        <taxon>Euteleostomi</taxon>
        <taxon>Actinopterygii</taxon>
        <taxon>Neopterygii</taxon>
        <taxon>Teleostei</taxon>
        <taxon>Neoteleostei</taxon>
        <taxon>Acanthomorphata</taxon>
        <taxon>Gobiaria</taxon>
        <taxon>Kurtiformes</taxon>
        <taxon>Apogonoidei</taxon>
        <taxon>Apogonidae</taxon>
        <taxon>Apogoninae</taxon>
        <taxon>Sphaeramia</taxon>
    </lineage>
</organism>
<evidence type="ECO:0000259" key="10">
    <source>
        <dbReference type="PROSITE" id="PS50853"/>
    </source>
</evidence>
<dbReference type="GeneID" id="115410297"/>
<keyword evidence="4 8" id="KW-1133">Transmembrane helix</keyword>
<keyword evidence="2 8" id="KW-0812">Transmembrane</keyword>
<evidence type="ECO:0000256" key="9">
    <source>
        <dbReference type="SAM" id="SignalP"/>
    </source>
</evidence>
<dbReference type="InParanoid" id="A0A673C9B5"/>
<dbReference type="GO" id="GO:0004896">
    <property type="term" value="F:cytokine receptor activity"/>
    <property type="evidence" value="ECO:0007669"/>
    <property type="project" value="InterPro"/>
</dbReference>
<dbReference type="InterPro" id="IPR013783">
    <property type="entry name" value="Ig-like_fold"/>
</dbReference>
<gene>
    <name evidence="11" type="primary">LOC115410297</name>
</gene>
<dbReference type="RefSeq" id="XP_029977755.1">
    <property type="nucleotide sequence ID" value="XM_030121895.1"/>
</dbReference>
<feature type="transmembrane region" description="Helical" evidence="8">
    <location>
        <begin position="254"/>
        <end position="278"/>
    </location>
</feature>
<proteinExistence type="predicted"/>
<evidence type="ECO:0000313" key="11">
    <source>
        <dbReference type="Ensembl" id="ENSSORP00005048763.1"/>
    </source>
</evidence>
<dbReference type="InterPro" id="IPR003531">
    <property type="entry name" value="Hempt_rcpt_S_F1_CS"/>
</dbReference>
<evidence type="ECO:0000256" key="2">
    <source>
        <dbReference type="ARBA" id="ARBA00022692"/>
    </source>
</evidence>
<reference evidence="11" key="1">
    <citation type="submission" date="2019-06" db="EMBL/GenBank/DDBJ databases">
        <authorList>
            <consortium name="Wellcome Sanger Institute Data Sharing"/>
        </authorList>
    </citation>
    <scope>NUCLEOTIDE SEQUENCE [LARGE SCALE GENOMIC DNA]</scope>
</reference>
<evidence type="ECO:0000256" key="3">
    <source>
        <dbReference type="ARBA" id="ARBA00022729"/>
    </source>
</evidence>
<dbReference type="Ensembl" id="ENSSORT00005049955.1">
    <property type="protein sequence ID" value="ENSSORP00005048763.1"/>
    <property type="gene ID" value="ENSSORG00005022198.1"/>
</dbReference>
<name>A0A673C9B5_9TELE</name>
<feature type="signal peptide" evidence="9">
    <location>
        <begin position="1"/>
        <end position="26"/>
    </location>
</feature>
<reference evidence="11" key="2">
    <citation type="submission" date="2025-08" db="UniProtKB">
        <authorList>
            <consortium name="Ensembl"/>
        </authorList>
    </citation>
    <scope>IDENTIFICATION</scope>
</reference>
<keyword evidence="7" id="KW-0325">Glycoprotein</keyword>
<comment type="subcellular location">
    <subcellularLocation>
        <location evidence="1">Membrane</location>
        <topology evidence="1">Single-pass type I membrane protein</topology>
    </subcellularLocation>
</comment>
<evidence type="ECO:0000313" key="12">
    <source>
        <dbReference type="Proteomes" id="UP000472271"/>
    </source>
</evidence>
<keyword evidence="3 9" id="KW-0732">Signal</keyword>
<evidence type="ECO:0000256" key="8">
    <source>
        <dbReference type="SAM" id="Phobius"/>
    </source>
</evidence>
<keyword evidence="5 8" id="KW-0472">Membrane</keyword>
<reference evidence="11" key="3">
    <citation type="submission" date="2025-09" db="UniProtKB">
        <authorList>
            <consortium name="Ensembl"/>
        </authorList>
    </citation>
    <scope>IDENTIFICATION</scope>
</reference>
<dbReference type="GO" id="GO:0009897">
    <property type="term" value="C:external side of plasma membrane"/>
    <property type="evidence" value="ECO:0007669"/>
    <property type="project" value="TreeGrafter"/>
</dbReference>
<feature type="domain" description="Fibronectin type-III" evidence="10">
    <location>
        <begin position="136"/>
        <end position="244"/>
    </location>
</feature>
<dbReference type="CDD" id="cd00063">
    <property type="entry name" value="FN3"/>
    <property type="match status" value="1"/>
</dbReference>
<dbReference type="PANTHER" id="PTHR23037:SF7">
    <property type="entry name" value="INTERLEUKIN-21 RECEPTOR"/>
    <property type="match status" value="1"/>
</dbReference>
<protein>
    <submittedName>
        <fullName evidence="11">Interleukin-21 receptor-like</fullName>
    </submittedName>
</protein>
<evidence type="ECO:0000256" key="4">
    <source>
        <dbReference type="ARBA" id="ARBA00022989"/>
    </source>
</evidence>
<dbReference type="InterPro" id="IPR003961">
    <property type="entry name" value="FN3_dom"/>
</dbReference>
<evidence type="ECO:0000256" key="5">
    <source>
        <dbReference type="ARBA" id="ARBA00023136"/>
    </source>
</evidence>
<dbReference type="Gene3D" id="2.60.40.10">
    <property type="entry name" value="Immunoglobulins"/>
    <property type="match status" value="1"/>
</dbReference>
<evidence type="ECO:0000256" key="1">
    <source>
        <dbReference type="ARBA" id="ARBA00004479"/>
    </source>
</evidence>
<evidence type="ECO:0000256" key="7">
    <source>
        <dbReference type="ARBA" id="ARBA00023180"/>
    </source>
</evidence>
<dbReference type="AlphaFoldDB" id="A0A673C9B5"/>
<dbReference type="PROSITE" id="PS50853">
    <property type="entry name" value="FN3"/>
    <property type="match status" value="1"/>
</dbReference>
<dbReference type="InterPro" id="IPR036116">
    <property type="entry name" value="FN3_sf"/>
</dbReference>
<sequence length="469" mass="53239">MDLSSAQRLNLLIIIILLTSHSIVYPDGVKHGLRCVNDFLSIINCSVLNLTPSGNTSDTDSPFWLIITDEIDYFECILSKANKDYFCSVNTMPNQHPDIPFMDTDEYEISLCHSKSNGSESCKLLEASYKPVENIKPNPPCCLTFYHNLSQHHFAWKSTYEEYSSYTGLVDNLMYQLRYYRTGDKHNATAHVINTESTDFSMDDNKLLPDTEYAAKLRSSPNQVSYKGQWSDWSSEVHWRTVPAMKDDDQTNAFALELVMTFIPFCVILPVVLFLCFVPLKRWRQRVFIPTPEPYFQTLYSDCHGDFKSWVVMQANPTDMLKTEETLQIDTLTKCAEEEECCPPLFPHRYLSEGSTYSNLMEPMSCDTGLPGVPYAVSSLQSTSFSSDSFNPTEGDSGCWLCSDQSLEQSPSWYCNEYCTLSSFQQCGMVPAHHHHGDPAVKPPPQMITGEDIIEETQGLCVYKDEGIV</sequence>
<dbReference type="SUPFAM" id="SSF49265">
    <property type="entry name" value="Fibronectin type III"/>
    <property type="match status" value="1"/>
</dbReference>
<evidence type="ECO:0000256" key="6">
    <source>
        <dbReference type="ARBA" id="ARBA00023170"/>
    </source>
</evidence>
<accession>A0A673C9B5</accession>
<dbReference type="PROSITE" id="PS01355">
    <property type="entry name" value="HEMATOPO_REC_S_F1"/>
    <property type="match status" value="1"/>
</dbReference>
<keyword evidence="12" id="KW-1185">Reference proteome</keyword>
<dbReference type="PANTHER" id="PTHR23037">
    <property type="entry name" value="CYTOKINE RECEPTOR"/>
    <property type="match status" value="1"/>
</dbReference>
<dbReference type="Proteomes" id="UP000472271">
    <property type="component" value="Chromosome 19"/>
</dbReference>